<reference evidence="1" key="1">
    <citation type="submission" date="2021-11" db="EMBL/GenBank/DDBJ databases">
        <title>Description of novel Flavobacterium species.</title>
        <authorList>
            <person name="Saticioglu I.B."/>
            <person name="Ay H."/>
            <person name="Altun S."/>
            <person name="Duman M."/>
        </authorList>
    </citation>
    <scope>NUCLEOTIDE SEQUENCE</scope>
    <source>
        <strain evidence="1">F-65</strain>
    </source>
</reference>
<keyword evidence="2" id="KW-1185">Reference proteome</keyword>
<accession>A0ABS8MN09</accession>
<comment type="caution">
    <text evidence="1">The sequence shown here is derived from an EMBL/GenBank/DDBJ whole genome shotgun (WGS) entry which is preliminary data.</text>
</comment>
<name>A0ABS8MN09_9FLAO</name>
<dbReference type="Proteomes" id="UP001430919">
    <property type="component" value="Unassembled WGS sequence"/>
</dbReference>
<dbReference type="EMBL" id="JAJJMO010000001">
    <property type="protein sequence ID" value="MCC9070139.1"/>
    <property type="molecule type" value="Genomic_DNA"/>
</dbReference>
<evidence type="ECO:0000313" key="2">
    <source>
        <dbReference type="Proteomes" id="UP001430919"/>
    </source>
</evidence>
<proteinExistence type="predicted"/>
<dbReference type="RefSeq" id="WP_229986891.1">
    <property type="nucleotide sequence ID" value="NZ_JAJJMO010000001.1"/>
</dbReference>
<sequence length="359" mass="40853">MSQKSEFQKNEWIGGFEESNPEFKYPKPDLSSLPILDNMANIDKLQRQMKAEWPEFSWLTKLEVQKSRCFQMFANNISRIGYTDEGRVFSIICPQQGAYLKSVGININVEVTVTGQRGWVNETTKEMAADLGVVGKIWFSPDNNSHPFIKALLKTLDKTKFPLTKATAIQVQTSRVDDAEDPYFPLLRGESDRFQSPDFAKHEEKAYALANLDVQINDALLTGEPIVDKFNTIVLGIFNILSGNMLKKSNVLSWNIWFSNPSVVDQVEWKNHAEYWRHSLNVNHCSPDGDGTDAKYFDGSPLIISKLDVLIGLYKLYNEVVKPNHRELGIEELSELDLTAIQLNQEIELLKTEKAMSLE</sequence>
<protein>
    <submittedName>
        <fullName evidence="1">Uncharacterized protein</fullName>
    </submittedName>
</protein>
<evidence type="ECO:0000313" key="1">
    <source>
        <dbReference type="EMBL" id="MCC9070139.1"/>
    </source>
</evidence>
<gene>
    <name evidence="1" type="ORF">LNQ49_00775</name>
</gene>
<organism evidence="1 2">
    <name type="scientific">Flavobacterium pisciphilum</name>
    <dbReference type="NCBI Taxonomy" id="2893755"/>
    <lineage>
        <taxon>Bacteria</taxon>
        <taxon>Pseudomonadati</taxon>
        <taxon>Bacteroidota</taxon>
        <taxon>Flavobacteriia</taxon>
        <taxon>Flavobacteriales</taxon>
        <taxon>Flavobacteriaceae</taxon>
        <taxon>Flavobacterium</taxon>
    </lineage>
</organism>